<evidence type="ECO:0000256" key="7">
    <source>
        <dbReference type="ARBA" id="ARBA00023170"/>
    </source>
</evidence>
<dbReference type="GO" id="GO:0004930">
    <property type="term" value="F:G protein-coupled receptor activity"/>
    <property type="evidence" value="ECO:0007669"/>
    <property type="project" value="UniProtKB-KW"/>
</dbReference>
<keyword evidence="3 9" id="KW-0812">Transmembrane</keyword>
<evidence type="ECO:0000256" key="6">
    <source>
        <dbReference type="ARBA" id="ARBA00023136"/>
    </source>
</evidence>
<dbReference type="PRINTS" id="PR00237">
    <property type="entry name" value="GPCRRHODOPSN"/>
</dbReference>
<evidence type="ECO:0000259" key="10">
    <source>
        <dbReference type="PROSITE" id="PS50262"/>
    </source>
</evidence>
<reference evidence="12" key="1">
    <citation type="submission" date="2024-02" db="UniProtKB">
        <authorList>
            <consortium name="WormBaseParasite"/>
        </authorList>
    </citation>
    <scope>IDENTIFICATION</scope>
</reference>
<keyword evidence="4 9" id="KW-1133">Transmembrane helix</keyword>
<name>A0AAF3EVP9_9BILA</name>
<feature type="transmembrane region" description="Helical" evidence="9">
    <location>
        <begin position="196"/>
        <end position="217"/>
    </location>
</feature>
<feature type="transmembrane region" description="Helical" evidence="9">
    <location>
        <begin position="111"/>
        <end position="136"/>
    </location>
</feature>
<dbReference type="WBParaSite" id="MBELARI_LOCUS18259">
    <property type="protein sequence ID" value="MBELARI_LOCUS18259"/>
    <property type="gene ID" value="MBELARI_LOCUS18259"/>
</dbReference>
<accession>A0AAF3EVP9</accession>
<dbReference type="GO" id="GO:0043005">
    <property type="term" value="C:neuron projection"/>
    <property type="evidence" value="ECO:0007669"/>
    <property type="project" value="TreeGrafter"/>
</dbReference>
<dbReference type="InterPro" id="IPR000276">
    <property type="entry name" value="GPCR_Rhodpsn"/>
</dbReference>
<dbReference type="PANTHER" id="PTHR24229:SF95">
    <property type="entry name" value="G-PROTEIN COUPLED RECEPTOR C06G4.5-RELATED"/>
    <property type="match status" value="1"/>
</dbReference>
<evidence type="ECO:0000256" key="8">
    <source>
        <dbReference type="ARBA" id="ARBA00023224"/>
    </source>
</evidence>
<evidence type="ECO:0000256" key="2">
    <source>
        <dbReference type="ARBA" id="ARBA00022475"/>
    </source>
</evidence>
<feature type="transmembrane region" description="Helical" evidence="9">
    <location>
        <begin position="157"/>
        <end position="176"/>
    </location>
</feature>
<evidence type="ECO:0000313" key="12">
    <source>
        <dbReference type="WBParaSite" id="MBELARI_LOCUS18259"/>
    </source>
</evidence>
<keyword evidence="11" id="KW-1185">Reference proteome</keyword>
<comment type="subcellular location">
    <subcellularLocation>
        <location evidence="1">Cell membrane</location>
        <topology evidence="1">Multi-pass membrane protein</topology>
    </subcellularLocation>
</comment>
<sequence>MTSVHSPGPSMQVYSTEVTSFSLPYAFLFIFGTAGNVAVLTYVFFVTRSLRSSVTALGNTFVYMVVLSGVDLLVTMSIPFHLSEKKPKAETITYPIVKQMCVDGLSITMKFWFLCAMVVVAFLLPCTLLTYFYVRIILRLRRQIRTMLQSRIPIKRITIYTLVVTLFYLACQIPYWLPQIYLIFAKIFRLSLSRDFIKITYVAHMLPFLAAAFNWIFYAQLNSQFKKGLILVTERMHRKMTRTGTKRVADTMDELCIEMMSRSEEAPNCVCPNCEHPLSIKVQKISTSVNGNNASHV</sequence>
<dbReference type="AlphaFoldDB" id="A0AAF3EVP9"/>
<evidence type="ECO:0000256" key="4">
    <source>
        <dbReference type="ARBA" id="ARBA00022989"/>
    </source>
</evidence>
<dbReference type="CDD" id="cd00637">
    <property type="entry name" value="7tm_classA_rhodopsin-like"/>
    <property type="match status" value="1"/>
</dbReference>
<evidence type="ECO:0000256" key="3">
    <source>
        <dbReference type="ARBA" id="ARBA00022692"/>
    </source>
</evidence>
<keyword evidence="2" id="KW-1003">Cell membrane</keyword>
<evidence type="ECO:0000256" key="9">
    <source>
        <dbReference type="SAM" id="Phobius"/>
    </source>
</evidence>
<dbReference type="Proteomes" id="UP000887575">
    <property type="component" value="Unassembled WGS sequence"/>
</dbReference>
<protein>
    <recommendedName>
        <fullName evidence="10">G-protein coupled receptors family 1 profile domain-containing protein</fullName>
    </recommendedName>
</protein>
<dbReference type="SUPFAM" id="SSF81321">
    <property type="entry name" value="Family A G protein-coupled receptor-like"/>
    <property type="match status" value="1"/>
</dbReference>
<dbReference type="Gene3D" id="1.20.1070.10">
    <property type="entry name" value="Rhodopsin 7-helix transmembrane proteins"/>
    <property type="match status" value="1"/>
</dbReference>
<dbReference type="InterPro" id="IPR017452">
    <property type="entry name" value="GPCR_Rhodpsn_7TM"/>
</dbReference>
<feature type="transmembrane region" description="Helical" evidence="9">
    <location>
        <begin position="25"/>
        <end position="45"/>
    </location>
</feature>
<keyword evidence="8" id="KW-0807">Transducer</keyword>
<dbReference type="PANTHER" id="PTHR24229">
    <property type="entry name" value="NEUROPEPTIDES RECEPTOR"/>
    <property type="match status" value="1"/>
</dbReference>
<feature type="domain" description="G-protein coupled receptors family 1 profile" evidence="10">
    <location>
        <begin position="37"/>
        <end position="218"/>
    </location>
</feature>
<organism evidence="11 12">
    <name type="scientific">Mesorhabditis belari</name>
    <dbReference type="NCBI Taxonomy" id="2138241"/>
    <lineage>
        <taxon>Eukaryota</taxon>
        <taxon>Metazoa</taxon>
        <taxon>Ecdysozoa</taxon>
        <taxon>Nematoda</taxon>
        <taxon>Chromadorea</taxon>
        <taxon>Rhabditida</taxon>
        <taxon>Rhabditina</taxon>
        <taxon>Rhabditomorpha</taxon>
        <taxon>Rhabditoidea</taxon>
        <taxon>Rhabditidae</taxon>
        <taxon>Mesorhabditinae</taxon>
        <taxon>Mesorhabditis</taxon>
    </lineage>
</organism>
<dbReference type="GO" id="GO:0042277">
    <property type="term" value="F:peptide binding"/>
    <property type="evidence" value="ECO:0007669"/>
    <property type="project" value="TreeGrafter"/>
</dbReference>
<evidence type="ECO:0000313" key="11">
    <source>
        <dbReference type="Proteomes" id="UP000887575"/>
    </source>
</evidence>
<keyword evidence="6 9" id="KW-0472">Membrane</keyword>
<feature type="transmembrane region" description="Helical" evidence="9">
    <location>
        <begin position="57"/>
        <end position="78"/>
    </location>
</feature>
<evidence type="ECO:0000256" key="5">
    <source>
        <dbReference type="ARBA" id="ARBA00023040"/>
    </source>
</evidence>
<dbReference type="PROSITE" id="PS50262">
    <property type="entry name" value="G_PROTEIN_RECEP_F1_2"/>
    <property type="match status" value="1"/>
</dbReference>
<dbReference type="GO" id="GO:0005886">
    <property type="term" value="C:plasma membrane"/>
    <property type="evidence" value="ECO:0007669"/>
    <property type="project" value="UniProtKB-SubCell"/>
</dbReference>
<evidence type="ECO:0000256" key="1">
    <source>
        <dbReference type="ARBA" id="ARBA00004651"/>
    </source>
</evidence>
<proteinExistence type="predicted"/>
<keyword evidence="7" id="KW-0675">Receptor</keyword>
<keyword evidence="5" id="KW-0297">G-protein coupled receptor</keyword>